<dbReference type="Gene3D" id="3.90.550.10">
    <property type="entry name" value="Spore Coat Polysaccharide Biosynthesis Protein SpsA, Chain A"/>
    <property type="match status" value="3"/>
</dbReference>
<dbReference type="RefSeq" id="WP_016879298.1">
    <property type="nucleotide sequence ID" value="NZ_AJLN01000047.1"/>
</dbReference>
<dbReference type="PANTHER" id="PTHR43685">
    <property type="entry name" value="GLYCOSYLTRANSFERASE"/>
    <property type="match status" value="1"/>
</dbReference>
<dbReference type="InterPro" id="IPR001173">
    <property type="entry name" value="Glyco_trans_2-like"/>
</dbReference>
<proteinExistence type="predicted"/>
<dbReference type="Gene3D" id="3.40.50.2000">
    <property type="entry name" value="Glycogen Phosphorylase B"/>
    <property type="match status" value="1"/>
</dbReference>
<dbReference type="SUPFAM" id="SSF53756">
    <property type="entry name" value="UDP-Glycosyltransferase/glycogen phosphorylase"/>
    <property type="match status" value="1"/>
</dbReference>
<keyword evidence="5" id="KW-0812">Transmembrane</keyword>
<feature type="domain" description="Glycosyltransferase 2-like" evidence="6">
    <location>
        <begin position="497"/>
        <end position="657"/>
    </location>
</feature>
<feature type="domain" description="O-GlcNAc transferase C-terminal" evidence="7">
    <location>
        <begin position="1683"/>
        <end position="1894"/>
    </location>
</feature>
<keyword evidence="5" id="KW-0472">Membrane</keyword>
<dbReference type="EMBL" id="RSCJ01000035">
    <property type="protein sequence ID" value="RUR73467.1"/>
    <property type="molecule type" value="Genomic_DNA"/>
</dbReference>
<evidence type="ECO:0000256" key="4">
    <source>
        <dbReference type="ARBA" id="ARBA00022803"/>
    </source>
</evidence>
<gene>
    <name evidence="8" type="ORF">PCC6912_56380</name>
</gene>
<dbReference type="CDD" id="cd04184">
    <property type="entry name" value="GT2_RfbC_Mx_like"/>
    <property type="match status" value="1"/>
</dbReference>
<reference evidence="8 9" key="1">
    <citation type="journal article" date="2019" name="Genome Biol. Evol.">
        <title>Day and night: Metabolic profiles and evolutionary relationships of six axenic non-marine cyanobacteria.</title>
        <authorList>
            <person name="Will S.E."/>
            <person name="Henke P."/>
            <person name="Boedeker C."/>
            <person name="Huang S."/>
            <person name="Brinkmann H."/>
            <person name="Rohde M."/>
            <person name="Jarek M."/>
            <person name="Friedl T."/>
            <person name="Seufert S."/>
            <person name="Schumacher M."/>
            <person name="Overmann J."/>
            <person name="Neumann-Schaal M."/>
            <person name="Petersen J."/>
        </authorList>
    </citation>
    <scope>NUCLEOTIDE SEQUENCE [LARGE SCALE GENOMIC DNA]</scope>
    <source>
        <strain evidence="8 9">PCC 6912</strain>
    </source>
</reference>
<name>A0A433MYL5_CHLFR</name>
<dbReference type="CDD" id="cd01635">
    <property type="entry name" value="Glycosyltransferase_GTB-type"/>
    <property type="match status" value="1"/>
</dbReference>
<evidence type="ECO:0000259" key="6">
    <source>
        <dbReference type="Pfam" id="PF00535"/>
    </source>
</evidence>
<dbReference type="GO" id="GO:0016740">
    <property type="term" value="F:transferase activity"/>
    <property type="evidence" value="ECO:0007669"/>
    <property type="project" value="UniProtKB-KW"/>
</dbReference>
<evidence type="ECO:0000256" key="3">
    <source>
        <dbReference type="ARBA" id="ARBA00022737"/>
    </source>
</evidence>
<dbReference type="Proteomes" id="UP000268857">
    <property type="component" value="Unassembled WGS sequence"/>
</dbReference>
<dbReference type="Gene3D" id="3.40.50.11380">
    <property type="match status" value="1"/>
</dbReference>
<protein>
    <recommendedName>
        <fullName evidence="10">Glycosyltransferase 2-like domain-containing protein</fullName>
    </recommendedName>
</protein>
<keyword evidence="4" id="KW-0802">TPR repeat</keyword>
<feature type="domain" description="Glycosyltransferase 2-like" evidence="6">
    <location>
        <begin position="1052"/>
        <end position="1188"/>
    </location>
</feature>
<comment type="pathway">
    <text evidence="1">Protein modification; protein glycosylation.</text>
</comment>
<dbReference type="InterPro" id="IPR029489">
    <property type="entry name" value="OGT/SEC/SPY_C"/>
</dbReference>
<accession>A0A433MYL5</accession>
<evidence type="ECO:0000313" key="9">
    <source>
        <dbReference type="Proteomes" id="UP000268857"/>
    </source>
</evidence>
<evidence type="ECO:0000256" key="5">
    <source>
        <dbReference type="SAM" id="Phobius"/>
    </source>
</evidence>
<dbReference type="InterPro" id="IPR050834">
    <property type="entry name" value="Glycosyltransf_2"/>
</dbReference>
<feature type="transmembrane region" description="Helical" evidence="5">
    <location>
        <begin position="202"/>
        <end position="221"/>
    </location>
</feature>
<keyword evidence="5" id="KW-1133">Transmembrane helix</keyword>
<feature type="domain" description="Glycosyltransferase 2-like" evidence="6">
    <location>
        <begin position="754"/>
        <end position="933"/>
    </location>
</feature>
<dbReference type="InterPro" id="IPR029044">
    <property type="entry name" value="Nucleotide-diphossugar_trans"/>
</dbReference>
<evidence type="ECO:0008006" key="10">
    <source>
        <dbReference type="Google" id="ProtNLM"/>
    </source>
</evidence>
<evidence type="ECO:0000259" key="7">
    <source>
        <dbReference type="Pfam" id="PF13844"/>
    </source>
</evidence>
<dbReference type="Pfam" id="PF00535">
    <property type="entry name" value="Glycos_transf_2"/>
    <property type="match status" value="3"/>
</dbReference>
<keyword evidence="9" id="KW-1185">Reference proteome</keyword>
<dbReference type="Pfam" id="PF13844">
    <property type="entry name" value="Glyco_transf_41"/>
    <property type="match status" value="1"/>
</dbReference>
<evidence type="ECO:0000256" key="1">
    <source>
        <dbReference type="ARBA" id="ARBA00004922"/>
    </source>
</evidence>
<dbReference type="STRING" id="211165.GCA_000317285_01152"/>
<comment type="caution">
    <text evidence="8">The sequence shown here is derived from an EMBL/GenBank/DDBJ whole genome shotgun (WGS) entry which is preliminary data.</text>
</comment>
<keyword evidence="3" id="KW-0677">Repeat</keyword>
<sequence>MSNNTKTHQLNFIISAPAFKSDTGGVIALYNLARIIHEYKIACKIFDTDGAKLPNNIFDNYATESDLNENTVVIYPEVVFGNPLNAKYVVRWILCELGIHCPHNIYTTWGKDDYVYHYSTYNPQQNVNKYNILSPLYLNPELKNHGKSRDGYCHIIRKGNKFHKPLNYIHPSDSLFLDDNLSQEILIHIFNTKEYLISYDPYSYIIFMAALCGCIPIVLPIRGTNKKQWFQSLSLSMFLEQNEQNELKGIAYGLEEVEYAQKTLHEVRTQQKIWIQHGKDTVYRFINDMIGIVCANSKSKISLNNSNILRVTDVFSISTFHFILDKNIQYISDISVKSISNIVDTEKQELNNLSLRNVNLIIFPDWNQSEEFISLELQEVIKALATHSDSQKTTLIIDSNNFPMENAELFLSSVFMDLLMKEDLDIAEKLQISLIENLSNIQWQALLPYIKARIILKHENQAPLTKLLTQKLPAWDLNSLIAPTSKVEPVNYKPIFSIIFPVFNTPERYLKAAIESVLNQTYPHWELCIADDASTEPHIRKILEEYSQADSRIKVIFRNENGHISRSSNSAIEIATGEFIALLDHDDLLTLDALYEVVLLLNQHPDADMIYSDEDKVDDNNQFIFPTYKPDWCPDSFLSRMYTCHLGVYRRSLVNEIGGFRTGYEGSQDYDLVLRLTEKTEKIFHIPKILYHWRLHSGSTSASTTAKSYAYEAGFKALTDALYRRGEKGKVLPDSNIPGHYHVHYEIDCYKLVSIIITVKDFNSILNQCLKSIFTETVYPNYEVIVIDNGSLKSEAQKIIDKWQVQQPNRFKYCSYNIPFNYSILNNYSVAKAKGDYLCFLSSDIQVIQKDWLNAMVEQVQRKCIGAVGAFLIDSNNSIQHVGLALGLGKVANHIYKGLTRIDEYETGANIGLIKNVSAVTGDCLMCRKDVFESIDGFDETLPFIYNDVDLCLKMRARGYRSIYLPHVKLINQELNSWKVNFSQEERLQIETTAAKMMQDKWDKVLAYDPCFSPHIIGNINFQSQVQIKENVQIQSKLIKHKSRNISTPLISVCIPTYNGEKYIAEAINSVLEQTYPNVEIILSDDSSSDKTVEIAQSLQEKSSFEFSILEHSQYGLAQNWNFCISQAQGKYIKFLFQDDLLEPNAIEEMVIIAEQDEEIGLVFSPRKLFTNTGDTYYDSNFLMYHEAKDVHKAWSTLKPIQLGLELLEHSNIFDAPINKIGEPSTVLIRKAVFDKVGLFNPEFCQLVDLEMWFRIMSQYKIGFVNKVLSHFRIHPQQQTRRNAALKETILLDYLKLFQTIYSDTRYPHLTRQQAFYSYATLSEQDSDLRQSRKQLAEQWLNISDNQLADMYAGMLGKTHNMLLSSSIKYTSLTSEEHIFVNNLVIYISQGFEQPQAIQHLLAAMLYCRADQLPLQHDLSHIPNWLLQDYLHFLFSSPVHFHELGEADNYCKHIQGWLDYLYASIFSNPDSLLWQEVVNTFAQIANFIPVYFNEVNIKDIYARRAEILELFLKVNGCEVNYEFADRAVNRKKIRLGILAAHFTPGSETFAYLPVYEYISRDFEVILYSLQATSHPLEQYCRSCANFFKLLPQNLSEQVNTIRADDLDILFIATNVTAVTNKICLLAMHRLARIQVTSGGSVVTTGMRHMDYYISGTLTDSSPTAQEQYREKLLKLEGSAHCFSYGTEQGKETVKVERENLGISEDTVVFISGANFFKIIPELMETWAKIIAEVPNSVLVLLPFGPNWSNSYPKQAFINHLNSIFSRHGLEADRLLVLDPQPVPDREDVKEYFKIADVYLDSYPFAGTTSLVEPLQVNLPVIARTGNSFRSAMGAAMVQSLDIPELVADSEESYIQLAIALGTNPELRQQKREQIQEKMQHNPSFLDSRSYSAKMGAIFQELFNNYVTETLCQNLRLRDTNLIIFPDWSQPEETLGEELQQVIAAIANHLDTEHTTLLIDTSKITTEEAEMFLSSVAMNILMNEDLDITEGLEISLVGKLADNQWKALLPRLTARLVLKHENKQALTPILIQQLSVWGLDNLITSSLVVAPM</sequence>
<dbReference type="PANTHER" id="PTHR43685:SF11">
    <property type="entry name" value="GLYCOSYLTRANSFERASE TAGX-RELATED"/>
    <property type="match status" value="1"/>
</dbReference>
<keyword evidence="2" id="KW-0808">Transferase</keyword>
<evidence type="ECO:0000256" key="2">
    <source>
        <dbReference type="ARBA" id="ARBA00022679"/>
    </source>
</evidence>
<dbReference type="SUPFAM" id="SSF53448">
    <property type="entry name" value="Nucleotide-diphospho-sugar transferases"/>
    <property type="match status" value="3"/>
</dbReference>
<evidence type="ECO:0000313" key="8">
    <source>
        <dbReference type="EMBL" id="RUR73467.1"/>
    </source>
</evidence>
<organism evidence="8 9">
    <name type="scientific">Chlorogloeopsis fritschii PCC 6912</name>
    <dbReference type="NCBI Taxonomy" id="211165"/>
    <lineage>
        <taxon>Bacteria</taxon>
        <taxon>Bacillati</taxon>
        <taxon>Cyanobacteriota</taxon>
        <taxon>Cyanophyceae</taxon>
        <taxon>Nostocales</taxon>
        <taxon>Chlorogloeopsidaceae</taxon>
        <taxon>Chlorogloeopsis</taxon>
    </lineage>
</organism>
<dbReference type="GO" id="GO:0044010">
    <property type="term" value="P:single-species biofilm formation"/>
    <property type="evidence" value="ECO:0007669"/>
    <property type="project" value="TreeGrafter"/>
</dbReference>